<feature type="binding site" evidence="13">
    <location>
        <position position="217"/>
    </location>
    <ligand>
        <name>beta-D-galactose</name>
        <dbReference type="ChEBI" id="CHEBI:27667"/>
    </ligand>
</feature>
<comment type="catalytic activity">
    <reaction evidence="1">
        <text>alpha-D-glucose = beta-D-glucose</text>
        <dbReference type="Rhea" id="RHEA:10264"/>
        <dbReference type="ChEBI" id="CHEBI:15903"/>
        <dbReference type="ChEBI" id="CHEBI:17925"/>
        <dbReference type="EC" id="5.1.3.3"/>
    </reaction>
</comment>
<evidence type="ECO:0000256" key="2">
    <source>
        <dbReference type="ARBA" id="ARBA00001712"/>
    </source>
</evidence>
<dbReference type="WBParaSite" id="ACRNAN_scaffold68.g9251.t1">
    <property type="protein sequence ID" value="ACRNAN_scaffold68.g9251.t1"/>
    <property type="gene ID" value="ACRNAN_scaffold68.g9251"/>
</dbReference>
<dbReference type="PANTHER" id="PTHR10091">
    <property type="entry name" value="ALDOSE-1-EPIMERASE"/>
    <property type="match status" value="1"/>
</dbReference>
<dbReference type="GO" id="GO:0033499">
    <property type="term" value="P:galactose catabolic process via UDP-galactose, Leloir pathway"/>
    <property type="evidence" value="ECO:0007669"/>
    <property type="project" value="TreeGrafter"/>
</dbReference>
<comment type="catalytic activity">
    <reaction evidence="2">
        <text>alpha-D-galactose = beta-D-galactose</text>
        <dbReference type="Rhea" id="RHEA:28675"/>
        <dbReference type="ChEBI" id="CHEBI:27667"/>
        <dbReference type="ChEBI" id="CHEBI:28061"/>
        <dbReference type="EC" id="5.1.3.3"/>
    </reaction>
    <physiologicalReaction direction="right-to-left" evidence="2">
        <dbReference type="Rhea" id="RHEA:28677"/>
    </physiologicalReaction>
</comment>
<dbReference type="Gene3D" id="2.70.98.10">
    <property type="match status" value="1"/>
</dbReference>
<comment type="pathway">
    <text evidence="4">Carbohydrate metabolism; hexose metabolism.</text>
</comment>
<comment type="function">
    <text evidence="11">Mutarotase that catalyzes the interconversion of beta-D-galactose and alpha-D-galactose during galactose metabolism. Beta-D-galactose is metabolized in the liver into glucose 1-phosphate, the primary metabolic fuel, by the action of four enzymes that constitute the Leloir pathway: GALM, GALK1 (galactokinase), GALT (galactose-1-phosphate uridylyltransferase) and GALE (UDP-galactose-4'-epimerase). Involved in the maintenance of the equilibrium between the beta- and alpha-anomers of galactose, therefore ensuring a sufficient supply of the alpha-anomer for GALK1. Also active on D-glucose although shows a preference for galactose over glucose.</text>
</comment>
<dbReference type="NCBIfam" id="NF008277">
    <property type="entry name" value="PRK11055.1"/>
    <property type="match status" value="1"/>
</dbReference>
<feature type="active site" description="Proton acceptor" evidence="12">
    <location>
        <position position="285"/>
    </location>
</feature>
<dbReference type="GO" id="GO:0030246">
    <property type="term" value="F:carbohydrate binding"/>
    <property type="evidence" value="ECO:0007669"/>
    <property type="project" value="InterPro"/>
</dbReference>
<evidence type="ECO:0000256" key="4">
    <source>
        <dbReference type="ARBA" id="ARBA00005028"/>
    </source>
</evidence>
<evidence type="ECO:0000256" key="10">
    <source>
        <dbReference type="ARBA" id="ARBA00032729"/>
    </source>
</evidence>
<dbReference type="Proteomes" id="UP000887540">
    <property type="component" value="Unplaced"/>
</dbReference>
<dbReference type="SUPFAM" id="SSF74650">
    <property type="entry name" value="Galactose mutarotase-like"/>
    <property type="match status" value="1"/>
</dbReference>
<dbReference type="Pfam" id="PF01263">
    <property type="entry name" value="Aldose_epim"/>
    <property type="match status" value="1"/>
</dbReference>
<evidence type="ECO:0000256" key="11">
    <source>
        <dbReference type="ARBA" id="ARBA00045743"/>
    </source>
</evidence>
<dbReference type="PANTHER" id="PTHR10091:SF0">
    <property type="entry name" value="GALACTOSE MUTAROTASE"/>
    <property type="match status" value="1"/>
</dbReference>
<dbReference type="PROSITE" id="PS00545">
    <property type="entry name" value="ALDOSE_1_EPIMERASE"/>
    <property type="match status" value="1"/>
</dbReference>
<dbReference type="InterPro" id="IPR047215">
    <property type="entry name" value="Galactose_mutarotase-like"/>
</dbReference>
<feature type="binding site" evidence="14">
    <location>
        <begin position="146"/>
        <end position="148"/>
    </location>
    <ligand>
        <name>beta-D-galactose</name>
        <dbReference type="ChEBI" id="CHEBI:27667"/>
    </ligand>
</feature>
<dbReference type="InterPro" id="IPR011013">
    <property type="entry name" value="Gal_mutarotase_sf_dom"/>
</dbReference>
<evidence type="ECO:0000256" key="12">
    <source>
        <dbReference type="PIRSR" id="PIRSR005096-1"/>
    </source>
</evidence>
<evidence type="ECO:0000256" key="3">
    <source>
        <dbReference type="ARBA" id="ARBA00004947"/>
    </source>
</evidence>
<evidence type="ECO:0000313" key="15">
    <source>
        <dbReference type="Proteomes" id="UP000887540"/>
    </source>
</evidence>
<dbReference type="GO" id="GO:0006006">
    <property type="term" value="P:glucose metabolic process"/>
    <property type="evidence" value="ECO:0007669"/>
    <property type="project" value="TreeGrafter"/>
</dbReference>
<protein>
    <recommendedName>
        <fullName evidence="7">Galactose mutarotase</fullName>
        <ecNumber evidence="6">5.1.3.3</ecNumber>
    </recommendedName>
    <alternativeName>
        <fullName evidence="10">Aldose 1-epimerase</fullName>
    </alternativeName>
</protein>
<dbReference type="AlphaFoldDB" id="A0A914EB55"/>
<dbReference type="InterPro" id="IPR015443">
    <property type="entry name" value="Aldose_1-epimerase"/>
</dbReference>
<evidence type="ECO:0000256" key="5">
    <source>
        <dbReference type="ARBA" id="ARBA00006206"/>
    </source>
</evidence>
<organism evidence="15 16">
    <name type="scientific">Acrobeloides nanus</name>
    <dbReference type="NCBI Taxonomy" id="290746"/>
    <lineage>
        <taxon>Eukaryota</taxon>
        <taxon>Metazoa</taxon>
        <taxon>Ecdysozoa</taxon>
        <taxon>Nematoda</taxon>
        <taxon>Chromadorea</taxon>
        <taxon>Rhabditida</taxon>
        <taxon>Tylenchina</taxon>
        <taxon>Cephalobomorpha</taxon>
        <taxon>Cephaloboidea</taxon>
        <taxon>Cephalobidae</taxon>
        <taxon>Acrobeloides</taxon>
    </lineage>
</organism>
<feature type="active site" description="Proton donor" evidence="12">
    <location>
        <position position="146"/>
    </location>
</feature>
<dbReference type="InterPro" id="IPR018052">
    <property type="entry name" value="Ald1_epimerase_CS"/>
</dbReference>
<feature type="binding site" evidence="14">
    <location>
        <begin position="54"/>
        <end position="55"/>
    </location>
    <ligand>
        <name>beta-D-galactose</name>
        <dbReference type="ChEBI" id="CHEBI:27667"/>
    </ligand>
</feature>
<dbReference type="GO" id="GO:0004034">
    <property type="term" value="F:aldose 1-epimerase activity"/>
    <property type="evidence" value="ECO:0007669"/>
    <property type="project" value="UniProtKB-EC"/>
</dbReference>
<proteinExistence type="inferred from homology"/>
<evidence type="ECO:0000256" key="8">
    <source>
        <dbReference type="ARBA" id="ARBA00023235"/>
    </source>
</evidence>
<evidence type="ECO:0000256" key="7">
    <source>
        <dbReference type="ARBA" id="ARBA00021023"/>
    </source>
</evidence>
<evidence type="ECO:0000256" key="1">
    <source>
        <dbReference type="ARBA" id="ARBA00001614"/>
    </source>
</evidence>
<keyword evidence="15" id="KW-1185">Reference proteome</keyword>
<comment type="similarity">
    <text evidence="5">Belongs to the aldose epimerase family.</text>
</comment>
<evidence type="ECO:0000256" key="6">
    <source>
        <dbReference type="ARBA" id="ARBA00013185"/>
    </source>
</evidence>
<keyword evidence="9" id="KW-0119">Carbohydrate metabolism</keyword>
<sequence>MSITVIEYGATLISVQVPNGQNETEELIIGFNNLTGYLNPHEPYFGATIGRYANRIANATFSLNGTTYNLTGVIHGGARGFDKHLWNSTQIGDRTIEFHLFSPDGDQGFPGNVHTITTFSLTDDNEIQFTYDASSDKTTPISLTNHGYWNLAGAGSGNIYGHQVQILADIIVVVDKSLIPTGELKPVTGTPYDLKEIQKLGAAMNKTLNAIPSLAFDNAWQFESSNATHRNLTQVVKMVEPKSGRSLEISTTQPCIQFYTGNGLTNKTIMSNGRHTERQGAFAFEPQSLPDAPNHKNFPSPFINPGDEYHQVQAQIQVQD</sequence>
<keyword evidence="8" id="KW-0413">Isomerase</keyword>
<dbReference type="InterPro" id="IPR008183">
    <property type="entry name" value="Aldose_1/G6P_1-epimerase"/>
</dbReference>
<dbReference type="PIRSF" id="PIRSF005096">
    <property type="entry name" value="GALM"/>
    <property type="match status" value="1"/>
</dbReference>
<reference evidence="16" key="1">
    <citation type="submission" date="2022-11" db="UniProtKB">
        <authorList>
            <consortium name="WormBaseParasite"/>
        </authorList>
    </citation>
    <scope>IDENTIFICATION</scope>
</reference>
<dbReference type="EC" id="5.1.3.3" evidence="6"/>
<evidence type="ECO:0000313" key="16">
    <source>
        <dbReference type="WBParaSite" id="ACRNAN_scaffold68.g9251.t1"/>
    </source>
</evidence>
<name>A0A914EB55_9BILA</name>
<evidence type="ECO:0000256" key="14">
    <source>
        <dbReference type="PIRSR" id="PIRSR005096-3"/>
    </source>
</evidence>
<evidence type="ECO:0000256" key="9">
    <source>
        <dbReference type="ARBA" id="ARBA00023277"/>
    </source>
</evidence>
<dbReference type="InterPro" id="IPR014718">
    <property type="entry name" value="GH-type_carb-bd"/>
</dbReference>
<evidence type="ECO:0000256" key="13">
    <source>
        <dbReference type="PIRSR" id="PIRSR005096-2"/>
    </source>
</evidence>
<dbReference type="CDD" id="cd09019">
    <property type="entry name" value="galactose_mutarotase_like"/>
    <property type="match status" value="1"/>
</dbReference>
<comment type="pathway">
    <text evidence="3">Carbohydrate metabolism; galactose metabolism.</text>
</comment>
<accession>A0A914EB55</accession>